<proteinExistence type="predicted"/>
<protein>
    <recommendedName>
        <fullName evidence="2">Enoyl-CoA hydratase</fullName>
    </recommendedName>
</protein>
<dbReference type="InterPro" id="IPR001753">
    <property type="entry name" value="Enoyl-CoA_hydra/iso"/>
</dbReference>
<dbReference type="Pfam" id="PF00378">
    <property type="entry name" value="ECH_1"/>
    <property type="match status" value="1"/>
</dbReference>
<dbReference type="CDD" id="cd06558">
    <property type="entry name" value="crotonase-like"/>
    <property type="match status" value="1"/>
</dbReference>
<dbReference type="InterPro" id="IPR014748">
    <property type="entry name" value="Enoyl-CoA_hydra_C"/>
</dbReference>
<dbReference type="Gene3D" id="1.10.12.10">
    <property type="entry name" value="Lyase 2-enoyl-coa Hydratase, Chain A, domain 2"/>
    <property type="match status" value="1"/>
</dbReference>
<evidence type="ECO:0000313" key="1">
    <source>
        <dbReference type="EMBL" id="SVB58077.1"/>
    </source>
</evidence>
<dbReference type="InterPro" id="IPR029045">
    <property type="entry name" value="ClpP/crotonase-like_dom_sf"/>
</dbReference>
<dbReference type="PANTHER" id="PTHR43459">
    <property type="entry name" value="ENOYL-COA HYDRATASE"/>
    <property type="match status" value="1"/>
</dbReference>
<dbReference type="SUPFAM" id="SSF52096">
    <property type="entry name" value="ClpP/crotonase"/>
    <property type="match status" value="1"/>
</dbReference>
<organism evidence="1">
    <name type="scientific">marine metagenome</name>
    <dbReference type="NCBI Taxonomy" id="408172"/>
    <lineage>
        <taxon>unclassified sequences</taxon>
        <taxon>metagenomes</taxon>
        <taxon>ecological metagenomes</taxon>
    </lineage>
</organism>
<accession>A0A382F7M0</accession>
<dbReference type="AlphaFoldDB" id="A0A382F7M0"/>
<reference evidence="1" key="1">
    <citation type="submission" date="2018-05" db="EMBL/GenBank/DDBJ databases">
        <authorList>
            <person name="Lanie J.A."/>
            <person name="Ng W.-L."/>
            <person name="Kazmierczak K.M."/>
            <person name="Andrzejewski T.M."/>
            <person name="Davidsen T.M."/>
            <person name="Wayne K.J."/>
            <person name="Tettelin H."/>
            <person name="Glass J.I."/>
            <person name="Rusch D."/>
            <person name="Podicherti R."/>
            <person name="Tsui H.-C.T."/>
            <person name="Winkler M.E."/>
        </authorList>
    </citation>
    <scope>NUCLEOTIDE SEQUENCE</scope>
</reference>
<feature type="non-terminal residue" evidence="1">
    <location>
        <position position="1"/>
    </location>
</feature>
<name>A0A382F7M0_9ZZZZ</name>
<evidence type="ECO:0008006" key="2">
    <source>
        <dbReference type="Google" id="ProtNLM"/>
    </source>
</evidence>
<dbReference type="PANTHER" id="PTHR43459:SF3">
    <property type="entry name" value="ENOYL-COA HYDRATASE ECHA15 (ENOYL HYDRASE) (UNSATURATED ACYL-COA HYDRATASE) (CROTONASE)-RELATED"/>
    <property type="match status" value="1"/>
</dbReference>
<gene>
    <name evidence="1" type="ORF">METZ01_LOCUS210931</name>
</gene>
<sequence>VSDDSRFDEFEYMRFERDGDVLVVTVDKPDDDLNKVDAQMHHELALLFKELREEREARAVLLTGTEQAFTAGGDFAWFPRFAEPGYAADIRLDGKSIVWNMLDVHLPIVCAVTGHAMGLGASIALLADITVMSDTARLGDPHVKVGIVAGDGGTVAWPLAVGPQLAKRYLLTGDPVTAADAEKMGLIVESASDPEACMAAGLAWAKRLAAGAPQAVQFTKQAVNTWIKQTCGPAFDLSTALETVTFASEDFHEALAALAEKREPRFTGK</sequence>
<dbReference type="Gene3D" id="3.90.226.10">
    <property type="entry name" value="2-enoyl-CoA Hydratase, Chain A, domain 1"/>
    <property type="match status" value="1"/>
</dbReference>
<dbReference type="EMBL" id="UINC01048038">
    <property type="protein sequence ID" value="SVB58077.1"/>
    <property type="molecule type" value="Genomic_DNA"/>
</dbReference>